<evidence type="ECO:0000313" key="3">
    <source>
        <dbReference type="Proteomes" id="UP000035904"/>
    </source>
</evidence>
<dbReference type="Gene3D" id="3.90.1200.10">
    <property type="match status" value="1"/>
</dbReference>
<dbReference type="Pfam" id="PF01636">
    <property type="entry name" value="APH"/>
    <property type="match status" value="1"/>
</dbReference>
<dbReference type="PATRIC" id="fig|1392.242.peg.3891"/>
<accession>A0A0J1I173</accession>
<dbReference type="AlphaFoldDB" id="A0A0J1I173"/>
<dbReference type="GO" id="GO:0016740">
    <property type="term" value="F:transferase activity"/>
    <property type="evidence" value="ECO:0007669"/>
    <property type="project" value="UniProtKB-KW"/>
</dbReference>
<evidence type="ECO:0000259" key="1">
    <source>
        <dbReference type="Pfam" id="PF01636"/>
    </source>
</evidence>
<dbReference type="RefSeq" id="WP_001990263.1">
    <property type="nucleotide sequence ID" value="NZ_CP168764.1"/>
</dbReference>
<feature type="domain" description="Aminoglycoside phosphotransferase" evidence="1">
    <location>
        <begin position="29"/>
        <end position="253"/>
    </location>
</feature>
<comment type="caution">
    <text evidence="2">The sequence shown here is derived from an EMBL/GenBank/DDBJ whole genome shotgun (WGS) entry which is preliminary data.</text>
</comment>
<dbReference type="InterPro" id="IPR011009">
    <property type="entry name" value="Kinase-like_dom_sf"/>
</dbReference>
<keyword evidence="2" id="KW-0808">Transferase</keyword>
<dbReference type="PANTHER" id="PTHR21310">
    <property type="entry name" value="AMINOGLYCOSIDE PHOSPHOTRANSFERASE-RELATED-RELATED"/>
    <property type="match status" value="1"/>
</dbReference>
<dbReference type="InterPro" id="IPR002575">
    <property type="entry name" value="Aminoglycoside_PTrfase"/>
</dbReference>
<sequence>MRKENEYISYLQRVYPELKIRSAYINEIGQNNDVLIVNDNIVFRFPKYEKGIQQLRIETQLLEKIRPFITLQIPNPSYQGFQDEVPGKVFAGYEMIEGDPFWKNIFTGINEEKQLQKLACTLAGFLKELHEIPLSTFEGIMQYDSADMYSEINSLYSQLKDYVYPYMREEAKKEVSLSFETYLNEESHFNFTPSLIHGDFGMTNILYSATKQDISGVIDFGGASIGDPAYDFAGILAGYGEGFLQFFSAYYPNLEEVKERIYFYKSTFALQEALFGVINNDKEAFEAGIAQFA</sequence>
<dbReference type="EMBL" id="LDPG01000003">
    <property type="protein sequence ID" value="KLV19709.1"/>
    <property type="molecule type" value="Genomic_DNA"/>
</dbReference>
<organism evidence="2 3">
    <name type="scientific">Bacillus anthracis</name>
    <name type="common">anthrax bacterium</name>
    <dbReference type="NCBI Taxonomy" id="1392"/>
    <lineage>
        <taxon>Bacteria</taxon>
        <taxon>Bacillati</taxon>
        <taxon>Bacillota</taxon>
        <taxon>Bacilli</taxon>
        <taxon>Bacillales</taxon>
        <taxon>Bacillaceae</taxon>
        <taxon>Bacillus</taxon>
        <taxon>Bacillus cereus group</taxon>
    </lineage>
</organism>
<reference evidence="2 3" key="1">
    <citation type="submission" date="2015-05" db="EMBL/GenBank/DDBJ databases">
        <title>Whole genome sequence and identification of bacterial endophytes from Costus igneus.</title>
        <authorList>
            <person name="Lee Y.P."/>
            <person name="Gan H.M."/>
            <person name="Eng W."/>
            <person name="Wheatley M.S."/>
            <person name="Caraballo A."/>
            <person name="Polter S."/>
            <person name="Savka M.A."/>
            <person name="Hudson A.O."/>
        </authorList>
    </citation>
    <scope>NUCLEOTIDE SEQUENCE [LARGE SCALE GENOMIC DNA]</scope>
    <source>
        <strain evidence="2 3">RIT375</strain>
    </source>
</reference>
<dbReference type="InterPro" id="IPR051678">
    <property type="entry name" value="AGP_Transferase"/>
</dbReference>
<dbReference type="Gene3D" id="3.30.200.20">
    <property type="entry name" value="Phosphorylase Kinase, domain 1"/>
    <property type="match status" value="1"/>
</dbReference>
<gene>
    <name evidence="2" type="ORF">ABW01_07075</name>
</gene>
<proteinExistence type="predicted"/>
<dbReference type="SUPFAM" id="SSF56112">
    <property type="entry name" value="Protein kinase-like (PK-like)"/>
    <property type="match status" value="1"/>
</dbReference>
<name>A0A0J1I173_BACAN</name>
<protein>
    <submittedName>
        <fullName evidence="2">Aminoglycoside 6'-acetyltransferase</fullName>
    </submittedName>
</protein>
<dbReference type="PANTHER" id="PTHR21310:SF15">
    <property type="entry name" value="AMINOGLYCOSIDE PHOSPHOTRANSFERASE DOMAIN-CONTAINING PROTEIN"/>
    <property type="match status" value="1"/>
</dbReference>
<evidence type="ECO:0000313" key="2">
    <source>
        <dbReference type="EMBL" id="KLV19709.1"/>
    </source>
</evidence>
<dbReference type="Proteomes" id="UP000035904">
    <property type="component" value="Unassembled WGS sequence"/>
</dbReference>